<sequence length="128" mass="13945">MPVLKVTAKWAVVIPPRSEVLLSCKVNGALHTRLGVVQPYEQCGVEGGVMTGRTLVDPSAEEVPVIVANLSFWSKKIQQGVAIGLCQEVDQEQQPRTCKRSVVKQKNGLPDHCRTCLPGAPSAWMKLK</sequence>
<organism evidence="1 2">
    <name type="scientific">Homarus americanus</name>
    <name type="common">American lobster</name>
    <dbReference type="NCBI Taxonomy" id="6706"/>
    <lineage>
        <taxon>Eukaryota</taxon>
        <taxon>Metazoa</taxon>
        <taxon>Ecdysozoa</taxon>
        <taxon>Arthropoda</taxon>
        <taxon>Crustacea</taxon>
        <taxon>Multicrustacea</taxon>
        <taxon>Malacostraca</taxon>
        <taxon>Eumalacostraca</taxon>
        <taxon>Eucarida</taxon>
        <taxon>Decapoda</taxon>
        <taxon>Pleocyemata</taxon>
        <taxon>Astacidea</taxon>
        <taxon>Nephropoidea</taxon>
        <taxon>Nephropidae</taxon>
        <taxon>Homarus</taxon>
    </lineage>
</organism>
<dbReference type="EMBL" id="JAHLQT010027705">
    <property type="protein sequence ID" value="KAG7162459.1"/>
    <property type="molecule type" value="Genomic_DNA"/>
</dbReference>
<comment type="caution">
    <text evidence="1">The sequence shown here is derived from an EMBL/GenBank/DDBJ whole genome shotgun (WGS) entry which is preliminary data.</text>
</comment>
<evidence type="ECO:0000313" key="1">
    <source>
        <dbReference type="EMBL" id="KAG7162459.1"/>
    </source>
</evidence>
<accession>A0A8J5JZU3</accession>
<protein>
    <submittedName>
        <fullName evidence="1">Uncharacterized protein</fullName>
    </submittedName>
</protein>
<evidence type="ECO:0000313" key="2">
    <source>
        <dbReference type="Proteomes" id="UP000747542"/>
    </source>
</evidence>
<dbReference type="Proteomes" id="UP000747542">
    <property type="component" value="Unassembled WGS sequence"/>
</dbReference>
<name>A0A8J5JZU3_HOMAM</name>
<proteinExistence type="predicted"/>
<reference evidence="1" key="1">
    <citation type="journal article" date="2021" name="Sci. Adv.">
        <title>The American lobster genome reveals insights on longevity, neural, and immune adaptations.</title>
        <authorList>
            <person name="Polinski J.M."/>
            <person name="Zimin A.V."/>
            <person name="Clark K.F."/>
            <person name="Kohn A.B."/>
            <person name="Sadowski N."/>
            <person name="Timp W."/>
            <person name="Ptitsyn A."/>
            <person name="Khanna P."/>
            <person name="Romanova D.Y."/>
            <person name="Williams P."/>
            <person name="Greenwood S.J."/>
            <person name="Moroz L.L."/>
            <person name="Walt D.R."/>
            <person name="Bodnar A.G."/>
        </authorList>
    </citation>
    <scope>NUCLEOTIDE SEQUENCE</scope>
    <source>
        <strain evidence="1">GMGI-L3</strain>
    </source>
</reference>
<dbReference type="AlphaFoldDB" id="A0A8J5JZU3"/>
<gene>
    <name evidence="1" type="ORF">Hamer_G008004</name>
</gene>
<keyword evidence="2" id="KW-1185">Reference proteome</keyword>